<keyword evidence="3 4" id="KW-0288">FMN</keyword>
<dbReference type="AlphaFoldDB" id="A0AAJ4PD02"/>
<feature type="region of interest" description="Phosphopantothenate--cysteine ligase" evidence="3">
    <location>
        <begin position="190"/>
        <end position="398"/>
    </location>
</feature>
<dbReference type="GO" id="GO:0046872">
    <property type="term" value="F:metal ion binding"/>
    <property type="evidence" value="ECO:0007669"/>
    <property type="project" value="UniProtKB-KW"/>
</dbReference>
<dbReference type="Gene3D" id="3.40.50.1950">
    <property type="entry name" value="Flavin prenyltransferase-like"/>
    <property type="match status" value="1"/>
</dbReference>
<proteinExistence type="inferred from homology"/>
<accession>A0AAJ4PD02</accession>
<sequence>MMKIILGVTGGIAAYKAIDLTSKLTQAGHEVRVIMTEGALEFVTPLAFQALSRNSVYTDIFKEHNPAEIQHISLTDWADCMVIAPITASTIGKMAHGISDNMLTATYLAYTGPVYIAPAMNAKMYDHPAVIENLKTLHERGVQIIEPGAGFLACGYIAKGRMSEPIDIMNIITTKQQIKQVEQDLSGKSVLITAGPTIEKIDPVRYLTNRSSGKMGYSLAEAASVRGAHVTLISTDLPLDVPQGVNHIKIESAEDMFNAVKDNMDKADIIIKAAAVADYTPLEVYEQKLKKKDGDLTITFKRTQDILMYIGTHKTHQCVIGFAAETEQVEKYARGKLVKKNADVIIANNVGDKTIGFKSDDNAVTMYFKDGSEASIEKQPKLGVSHEILTQVIKKGFN</sequence>
<comment type="cofactor">
    <cofactor evidence="3">
        <name>FMN</name>
        <dbReference type="ChEBI" id="CHEBI:58210"/>
    </cofactor>
    <text evidence="3">Binds 1 FMN per subunit.</text>
</comment>
<comment type="similarity">
    <text evidence="3 4">In the N-terminal section; belongs to the HFCD (homo-oligomeric flavin containing Cys decarboxylase) superfamily.</text>
</comment>
<comment type="function">
    <text evidence="4">Catalyzes two steps in the biosynthesis of coenzyme A. In the first step cysteine is conjugated to 4'-phosphopantothenate to form 4-phosphopantothenoylcysteine, in the latter compound is decarboxylated to form 4'-phosphopantotheine.</text>
</comment>
<dbReference type="GO" id="GO:0004632">
    <property type="term" value="F:phosphopantothenate--cysteine ligase activity"/>
    <property type="evidence" value="ECO:0007669"/>
    <property type="project" value="UniProtKB-UniRule"/>
</dbReference>
<dbReference type="RefSeq" id="WP_188018531.1">
    <property type="nucleotide sequence ID" value="NZ_CP079981.1"/>
</dbReference>
<keyword evidence="3 4" id="KW-0285">Flavoprotein</keyword>
<evidence type="ECO:0000259" key="6">
    <source>
        <dbReference type="Pfam" id="PF04127"/>
    </source>
</evidence>
<comment type="catalytic activity">
    <reaction evidence="3 4">
        <text>N-[(R)-4-phosphopantothenoyl]-L-cysteine + H(+) = (R)-4'-phosphopantetheine + CO2</text>
        <dbReference type="Rhea" id="RHEA:16793"/>
        <dbReference type="ChEBI" id="CHEBI:15378"/>
        <dbReference type="ChEBI" id="CHEBI:16526"/>
        <dbReference type="ChEBI" id="CHEBI:59458"/>
        <dbReference type="ChEBI" id="CHEBI:61723"/>
        <dbReference type="EC" id="4.1.1.36"/>
    </reaction>
</comment>
<feature type="region of interest" description="Phosphopantothenoylcysteine decarboxylase" evidence="3">
    <location>
        <begin position="1"/>
        <end position="189"/>
    </location>
</feature>
<organism evidence="7 8">
    <name type="scientific">Macrococcoides bohemicum</name>
    <dbReference type="NCBI Taxonomy" id="1903056"/>
    <lineage>
        <taxon>Bacteria</taxon>
        <taxon>Bacillati</taxon>
        <taxon>Bacillota</taxon>
        <taxon>Bacilli</taxon>
        <taxon>Bacillales</taxon>
        <taxon>Staphylococcaceae</taxon>
        <taxon>Macrococcoides</taxon>
    </lineage>
</organism>
<dbReference type="HAMAP" id="MF_02225">
    <property type="entry name" value="CoaBC"/>
    <property type="match status" value="1"/>
</dbReference>
<dbReference type="Gene3D" id="3.40.50.10300">
    <property type="entry name" value="CoaB-like"/>
    <property type="match status" value="1"/>
</dbReference>
<dbReference type="EC" id="6.3.2.5" evidence="3"/>
<dbReference type="InterPro" id="IPR003382">
    <property type="entry name" value="Flavoprotein"/>
</dbReference>
<dbReference type="SUPFAM" id="SSF52507">
    <property type="entry name" value="Homo-oligomeric flavin-containing Cys decarboxylases, HFCD"/>
    <property type="match status" value="1"/>
</dbReference>
<keyword evidence="8" id="KW-1185">Reference proteome</keyword>
<keyword evidence="2 3" id="KW-0456">Lyase</keyword>
<dbReference type="Pfam" id="PF04127">
    <property type="entry name" value="DFP"/>
    <property type="match status" value="1"/>
</dbReference>
<dbReference type="Proteomes" id="UP000826802">
    <property type="component" value="Chromosome"/>
</dbReference>
<evidence type="ECO:0000256" key="4">
    <source>
        <dbReference type="RuleBase" id="RU364078"/>
    </source>
</evidence>
<dbReference type="GO" id="GO:0010181">
    <property type="term" value="F:FMN binding"/>
    <property type="evidence" value="ECO:0007669"/>
    <property type="project" value="UniProtKB-UniRule"/>
</dbReference>
<dbReference type="Pfam" id="PF02441">
    <property type="entry name" value="Flavoprotein"/>
    <property type="match status" value="1"/>
</dbReference>
<comment type="pathway">
    <text evidence="3 4">Cofactor biosynthesis; coenzyme A biosynthesis; CoA from (R)-pantothenate: step 3/5.</text>
</comment>
<comment type="caution">
    <text evidence="3">Lacks conserved residue(s) required for the propagation of feature annotation.</text>
</comment>
<dbReference type="PANTHER" id="PTHR14359">
    <property type="entry name" value="HOMO-OLIGOMERIC FLAVIN CONTAINING CYS DECARBOXYLASE FAMILY"/>
    <property type="match status" value="1"/>
</dbReference>
<feature type="binding site" evidence="3">
    <location>
        <position position="322"/>
    </location>
    <ligand>
        <name>CTP</name>
        <dbReference type="ChEBI" id="CHEBI:37563"/>
    </ligand>
</feature>
<evidence type="ECO:0000256" key="2">
    <source>
        <dbReference type="ARBA" id="ARBA00023239"/>
    </source>
</evidence>
<feature type="binding site" evidence="3">
    <location>
        <position position="288"/>
    </location>
    <ligand>
        <name>CTP</name>
        <dbReference type="ChEBI" id="CHEBI:37563"/>
    </ligand>
</feature>
<dbReference type="SUPFAM" id="SSF102645">
    <property type="entry name" value="CoaB-like"/>
    <property type="match status" value="1"/>
</dbReference>
<feature type="domain" description="DNA/pantothenate metabolism flavoprotein C-terminal" evidence="6">
    <location>
        <begin position="185"/>
        <end position="394"/>
    </location>
</feature>
<dbReference type="EC" id="4.1.1.36" evidence="3"/>
<evidence type="ECO:0000313" key="7">
    <source>
        <dbReference type="EMBL" id="QYA43561.1"/>
    </source>
</evidence>
<keyword evidence="3" id="KW-0511">Multifunctional enzyme</keyword>
<comment type="function">
    <text evidence="3">Catalyzes two sequential steps in the biosynthesis of coenzyme A. In the first step cysteine is conjugated to 4'-phosphopantothenate to form 4-phosphopantothenoylcysteine. In the second step the latter compound is decarboxylated to form 4'-phosphopantotheine.</text>
</comment>
<gene>
    <name evidence="3 7" type="primary">coaBC</name>
    <name evidence="7" type="ORF">KYI11_05580</name>
</gene>
<evidence type="ECO:0000313" key="8">
    <source>
        <dbReference type="Proteomes" id="UP000826802"/>
    </source>
</evidence>
<feature type="active site" description="Proton donor" evidence="3">
    <location>
        <position position="154"/>
    </location>
</feature>
<dbReference type="InterPro" id="IPR035929">
    <property type="entry name" value="CoaB-like_sf"/>
</dbReference>
<keyword evidence="3" id="KW-0460">Magnesium</keyword>
<dbReference type="GO" id="GO:0071513">
    <property type="term" value="C:phosphopantothenoylcysteine decarboxylase complex"/>
    <property type="evidence" value="ECO:0007669"/>
    <property type="project" value="TreeGrafter"/>
</dbReference>
<evidence type="ECO:0000259" key="5">
    <source>
        <dbReference type="Pfam" id="PF02441"/>
    </source>
</evidence>
<evidence type="ECO:0000256" key="3">
    <source>
        <dbReference type="HAMAP-Rule" id="MF_02225"/>
    </source>
</evidence>
<dbReference type="InterPro" id="IPR007085">
    <property type="entry name" value="DNA/pantothenate-metab_flavo_C"/>
</dbReference>
<evidence type="ECO:0000256" key="1">
    <source>
        <dbReference type="ARBA" id="ARBA00022793"/>
    </source>
</evidence>
<feature type="binding site" evidence="3">
    <location>
        <position position="278"/>
    </location>
    <ligand>
        <name>CTP</name>
        <dbReference type="ChEBI" id="CHEBI:37563"/>
    </ligand>
</feature>
<feature type="binding site" evidence="3">
    <location>
        <position position="336"/>
    </location>
    <ligand>
        <name>CTP</name>
        <dbReference type="ChEBI" id="CHEBI:37563"/>
    </ligand>
</feature>
<dbReference type="PANTHER" id="PTHR14359:SF6">
    <property type="entry name" value="PHOSPHOPANTOTHENOYLCYSTEINE DECARBOXYLASE"/>
    <property type="match status" value="1"/>
</dbReference>
<dbReference type="InterPro" id="IPR005252">
    <property type="entry name" value="CoaBC"/>
</dbReference>
<dbReference type="NCBIfam" id="TIGR00521">
    <property type="entry name" value="coaBC_dfp"/>
    <property type="match status" value="1"/>
</dbReference>
<keyword evidence="1 3" id="KW-0210">Decarboxylase</keyword>
<dbReference type="GO" id="GO:0015937">
    <property type="term" value="P:coenzyme A biosynthetic process"/>
    <property type="evidence" value="ECO:0007669"/>
    <property type="project" value="UniProtKB-UniRule"/>
</dbReference>
<reference evidence="7 8" key="1">
    <citation type="submission" date="2021-07" db="EMBL/GenBank/DDBJ databases">
        <title>Prevalence and characterization of methicillin-resistant Macrococcus spp. in food producing animals and meat in Switzerland in 2019.</title>
        <authorList>
            <person name="Keller J.E."/>
            <person name="Schwendener S."/>
            <person name="Neuenschwander J."/>
            <person name="Overesch G."/>
            <person name="Perreten V."/>
        </authorList>
    </citation>
    <scope>NUCLEOTIDE SEQUENCE [LARGE SCALE GENOMIC DNA]</scope>
    <source>
        <strain evidence="7 8">19Msa0936</strain>
    </source>
</reference>
<comment type="pathway">
    <text evidence="3 4">Cofactor biosynthesis; coenzyme A biosynthesis; CoA from (R)-pantothenate: step 2/5.</text>
</comment>
<comment type="similarity">
    <text evidence="3 4">In the C-terminal section; belongs to the PPC synthetase family.</text>
</comment>
<comment type="cofactor">
    <cofactor evidence="3">
        <name>Mg(2+)</name>
        <dbReference type="ChEBI" id="CHEBI:18420"/>
    </cofactor>
</comment>
<name>A0AAJ4PD02_9STAP</name>
<feature type="domain" description="Flavoprotein" evidence="5">
    <location>
        <begin position="2"/>
        <end position="169"/>
    </location>
</feature>
<keyword evidence="3 4" id="KW-0436">Ligase</keyword>
<dbReference type="GO" id="GO:0015941">
    <property type="term" value="P:pantothenate catabolic process"/>
    <property type="evidence" value="ECO:0007669"/>
    <property type="project" value="InterPro"/>
</dbReference>
<keyword evidence="3" id="KW-0479">Metal-binding</keyword>
<feature type="binding site" evidence="3">
    <location>
        <position position="340"/>
    </location>
    <ligand>
        <name>CTP</name>
        <dbReference type="ChEBI" id="CHEBI:37563"/>
    </ligand>
</feature>
<dbReference type="GO" id="GO:0004633">
    <property type="term" value="F:phosphopantothenoylcysteine decarboxylase activity"/>
    <property type="evidence" value="ECO:0007669"/>
    <property type="project" value="UniProtKB-UniRule"/>
</dbReference>
<protein>
    <recommendedName>
        <fullName evidence="3">Coenzyme A biosynthesis bifunctional protein CoaBC</fullName>
    </recommendedName>
    <alternativeName>
        <fullName evidence="3">DNA/pantothenate metabolism flavoprotein</fullName>
    </alternativeName>
    <alternativeName>
        <fullName evidence="3">Phosphopantothenoylcysteine synthetase/decarboxylase</fullName>
        <shortName evidence="3">PPCS-PPCDC</shortName>
    </alternativeName>
    <domain>
        <recommendedName>
            <fullName evidence="3">Phosphopantothenoylcysteine decarboxylase</fullName>
            <shortName evidence="3">PPC decarboxylase</shortName>
            <shortName evidence="3">PPC-DC</shortName>
            <ecNumber evidence="3">4.1.1.36</ecNumber>
        </recommendedName>
        <alternativeName>
            <fullName evidence="3">CoaC</fullName>
        </alternativeName>
    </domain>
    <domain>
        <recommendedName>
            <fullName evidence="3">Phosphopantothenate--cysteine ligase</fullName>
            <ecNumber evidence="3">6.3.2.5</ecNumber>
        </recommendedName>
        <alternativeName>
            <fullName evidence="3">CoaB</fullName>
        </alternativeName>
        <alternativeName>
            <fullName evidence="3">Phosphopantothenoylcysteine synthetase</fullName>
            <shortName evidence="3">PPC synthetase</shortName>
            <shortName evidence="3">PPC-S</shortName>
        </alternativeName>
    </domain>
</protein>
<dbReference type="InterPro" id="IPR036551">
    <property type="entry name" value="Flavin_trans-like"/>
</dbReference>
<comment type="catalytic activity">
    <reaction evidence="3 4">
        <text>(R)-4'-phosphopantothenate + L-cysteine + CTP = N-[(R)-4-phosphopantothenoyl]-L-cysteine + CMP + diphosphate + H(+)</text>
        <dbReference type="Rhea" id="RHEA:19397"/>
        <dbReference type="ChEBI" id="CHEBI:10986"/>
        <dbReference type="ChEBI" id="CHEBI:15378"/>
        <dbReference type="ChEBI" id="CHEBI:33019"/>
        <dbReference type="ChEBI" id="CHEBI:35235"/>
        <dbReference type="ChEBI" id="CHEBI:37563"/>
        <dbReference type="ChEBI" id="CHEBI:59458"/>
        <dbReference type="ChEBI" id="CHEBI:60377"/>
        <dbReference type="EC" id="6.3.2.5"/>
    </reaction>
</comment>
<dbReference type="EMBL" id="CP079981">
    <property type="protein sequence ID" value="QYA43561.1"/>
    <property type="molecule type" value="Genomic_DNA"/>
</dbReference>